<keyword evidence="1" id="KW-0732">Signal</keyword>
<protein>
    <recommendedName>
        <fullName evidence="4">Lipoprotein</fullName>
    </recommendedName>
</protein>
<dbReference type="AlphaFoldDB" id="A0A316ETA7"/>
<gene>
    <name evidence="2" type="ORF">C7419_102215</name>
</gene>
<dbReference type="Proteomes" id="UP000245754">
    <property type="component" value="Unassembled WGS sequence"/>
</dbReference>
<organism evidence="2 3">
    <name type="scientific">Cupriavidus plantarum</name>
    <dbReference type="NCBI Taxonomy" id="942865"/>
    <lineage>
        <taxon>Bacteria</taxon>
        <taxon>Pseudomonadati</taxon>
        <taxon>Pseudomonadota</taxon>
        <taxon>Betaproteobacteria</taxon>
        <taxon>Burkholderiales</taxon>
        <taxon>Burkholderiaceae</taxon>
        <taxon>Cupriavidus</taxon>
    </lineage>
</organism>
<reference evidence="2 3" key="1">
    <citation type="submission" date="2018-05" db="EMBL/GenBank/DDBJ databases">
        <title>Genomic Encyclopedia of Type Strains, Phase IV (KMG-V): Genome sequencing to study the core and pangenomes of soil and plant-associated prokaryotes.</title>
        <authorList>
            <person name="Whitman W."/>
        </authorList>
    </citation>
    <scope>NUCLEOTIDE SEQUENCE [LARGE SCALE GENOMIC DNA]</scope>
    <source>
        <strain evidence="2 3">SLV-132</strain>
    </source>
</reference>
<feature type="signal peptide" evidence="1">
    <location>
        <begin position="1"/>
        <end position="21"/>
    </location>
</feature>
<proteinExistence type="predicted"/>
<name>A0A316ETA7_9BURK</name>
<keyword evidence="3" id="KW-1185">Reference proteome</keyword>
<dbReference type="EMBL" id="QGGT01000002">
    <property type="protein sequence ID" value="PWK34942.1"/>
    <property type="molecule type" value="Genomic_DNA"/>
</dbReference>
<evidence type="ECO:0000256" key="1">
    <source>
        <dbReference type="SAM" id="SignalP"/>
    </source>
</evidence>
<feature type="chain" id="PRO_5016289930" description="Lipoprotein" evidence="1">
    <location>
        <begin position="22"/>
        <end position="127"/>
    </location>
</feature>
<dbReference type="PROSITE" id="PS51257">
    <property type="entry name" value="PROKAR_LIPOPROTEIN"/>
    <property type="match status" value="1"/>
</dbReference>
<evidence type="ECO:0000313" key="2">
    <source>
        <dbReference type="EMBL" id="PWK34942.1"/>
    </source>
</evidence>
<comment type="caution">
    <text evidence="2">The sequence shown here is derived from an EMBL/GenBank/DDBJ whole genome shotgun (WGS) entry which is preliminary data.</text>
</comment>
<sequence>MNGIRAFFIATLASPLLVACASHGPSAIEARDPKVIQSRASVSDLVLCLKGWLREDATVIAYPEPGRVDIRIADGGQAESKYFHVVSLQQARAGTNVEVRSADEWHPLMSTGRVIGRIEDCKPGTAR</sequence>
<accession>A0A316ETA7</accession>
<dbReference type="GeneID" id="98341174"/>
<dbReference type="RefSeq" id="WP_109583075.1">
    <property type="nucleotide sequence ID" value="NZ_CAJPUX010000002.1"/>
</dbReference>
<evidence type="ECO:0008006" key="4">
    <source>
        <dbReference type="Google" id="ProtNLM"/>
    </source>
</evidence>
<evidence type="ECO:0000313" key="3">
    <source>
        <dbReference type="Proteomes" id="UP000245754"/>
    </source>
</evidence>